<sequence length="214" mass="23796">MKNVVILGANGRTAKEITFRLLEQNDVNLTLVLRHAERLNILPNNRIKIIEGDATDPDALQKAIRGQNIVISAMGGMDLGDKMKIVVDTMEKMKVARIIAINAGGIYDELPAQFNSWDKMMVGHTRSTNLKAPGVIEKSTLEYTILRPVWLTNNTSEEFQLTKKGQTYLGTETSRASLGRFVADIVKSPSLYINENLGISRPHTDGDRPAAYRM</sequence>
<dbReference type="SUPFAM" id="SSF51735">
    <property type="entry name" value="NAD(P)-binding Rossmann-fold domains"/>
    <property type="match status" value="1"/>
</dbReference>
<dbReference type="Proteomes" id="UP000078224">
    <property type="component" value="Unassembled WGS sequence"/>
</dbReference>
<dbReference type="EMBL" id="LXEW01000025">
    <property type="protein sequence ID" value="OAT52101.1"/>
    <property type="molecule type" value="Genomic_DNA"/>
</dbReference>
<dbReference type="Gene3D" id="3.40.50.720">
    <property type="entry name" value="NAD(P)-binding Rossmann-like Domain"/>
    <property type="match status" value="1"/>
</dbReference>
<dbReference type="InterPro" id="IPR051606">
    <property type="entry name" value="Polyketide_Oxido-like"/>
</dbReference>
<dbReference type="PATRIC" id="fig|1354272.4.peg.1745"/>
<keyword evidence="3" id="KW-1185">Reference proteome</keyword>
<feature type="domain" description="NAD(P)-binding" evidence="1">
    <location>
        <begin position="8"/>
        <end position="189"/>
    </location>
</feature>
<dbReference type="RefSeq" id="WP_068908436.1">
    <property type="nucleotide sequence ID" value="NZ_LXEW01000025.1"/>
</dbReference>
<evidence type="ECO:0000313" key="3">
    <source>
        <dbReference type="Proteomes" id="UP000078224"/>
    </source>
</evidence>
<dbReference type="PANTHER" id="PTHR43355">
    <property type="entry name" value="FLAVIN REDUCTASE (NADPH)"/>
    <property type="match status" value="1"/>
</dbReference>
<dbReference type="InterPro" id="IPR016040">
    <property type="entry name" value="NAD(P)-bd_dom"/>
</dbReference>
<dbReference type="OrthoDB" id="9803892at2"/>
<evidence type="ECO:0000259" key="1">
    <source>
        <dbReference type="Pfam" id="PF13460"/>
    </source>
</evidence>
<dbReference type="AlphaFoldDB" id="A0A1B7JW22"/>
<organism evidence="2 3">
    <name type="scientific">Providencia heimbachae ATCC 35613</name>
    <dbReference type="NCBI Taxonomy" id="1354272"/>
    <lineage>
        <taxon>Bacteria</taxon>
        <taxon>Pseudomonadati</taxon>
        <taxon>Pseudomonadota</taxon>
        <taxon>Gammaproteobacteria</taxon>
        <taxon>Enterobacterales</taxon>
        <taxon>Morganellaceae</taxon>
        <taxon>Providencia</taxon>
    </lineage>
</organism>
<dbReference type="PANTHER" id="PTHR43355:SF2">
    <property type="entry name" value="FLAVIN REDUCTASE (NADPH)"/>
    <property type="match status" value="1"/>
</dbReference>
<accession>A0A1B7JW22</accession>
<name>A0A1B7JW22_9GAMM</name>
<dbReference type="GO" id="GO:0042602">
    <property type="term" value="F:riboflavin reductase (NADPH) activity"/>
    <property type="evidence" value="ECO:0007669"/>
    <property type="project" value="TreeGrafter"/>
</dbReference>
<dbReference type="GO" id="GO:0004074">
    <property type="term" value="F:biliverdin reductase [NAD(P)H] activity"/>
    <property type="evidence" value="ECO:0007669"/>
    <property type="project" value="TreeGrafter"/>
</dbReference>
<evidence type="ECO:0000313" key="2">
    <source>
        <dbReference type="EMBL" id="OAT52101.1"/>
    </source>
</evidence>
<protein>
    <submittedName>
        <fullName evidence="2">Putative oxidoreductase</fullName>
    </submittedName>
</protein>
<reference evidence="2 3" key="1">
    <citation type="submission" date="2016-04" db="EMBL/GenBank/DDBJ databases">
        <title>ATOL: Assembling a taxonomically balanced genome-scale reconstruction of the evolutionary history of the Enterobacteriaceae.</title>
        <authorList>
            <person name="Plunkett G.III."/>
            <person name="Neeno-Eckwall E.C."/>
            <person name="Glasner J.D."/>
            <person name="Perna N.T."/>
        </authorList>
    </citation>
    <scope>NUCLEOTIDE SEQUENCE [LARGE SCALE GENOMIC DNA]</scope>
    <source>
        <strain evidence="2 3">ATCC 35613</strain>
    </source>
</reference>
<dbReference type="Pfam" id="PF13460">
    <property type="entry name" value="NAD_binding_10"/>
    <property type="match status" value="1"/>
</dbReference>
<gene>
    <name evidence="2" type="ORF">M998_1716</name>
</gene>
<comment type="caution">
    <text evidence="2">The sequence shown here is derived from an EMBL/GenBank/DDBJ whole genome shotgun (WGS) entry which is preliminary data.</text>
</comment>
<dbReference type="InterPro" id="IPR036291">
    <property type="entry name" value="NAD(P)-bd_dom_sf"/>
</dbReference>
<proteinExistence type="predicted"/>